<keyword evidence="3" id="KW-1185">Reference proteome</keyword>
<evidence type="ECO:0000256" key="1">
    <source>
        <dbReference type="SAM" id="Coils"/>
    </source>
</evidence>
<accession>A0A419I264</accession>
<comment type="caution">
    <text evidence="2">The sequence shown here is derived from an EMBL/GenBank/DDBJ whole genome shotgun (WGS) entry which is preliminary data.</text>
</comment>
<dbReference type="RefSeq" id="WP_120024673.1">
    <property type="nucleotide sequence ID" value="NZ_QZFV01000091.1"/>
</dbReference>
<gene>
    <name evidence="2" type="ORF">D5S19_18920</name>
</gene>
<feature type="coiled-coil region" evidence="1">
    <location>
        <begin position="428"/>
        <end position="455"/>
    </location>
</feature>
<evidence type="ECO:0000313" key="3">
    <source>
        <dbReference type="Proteomes" id="UP000285112"/>
    </source>
</evidence>
<dbReference type="OrthoDB" id="6091628at2"/>
<evidence type="ECO:0000313" key="2">
    <source>
        <dbReference type="EMBL" id="RJQ83879.1"/>
    </source>
</evidence>
<sequence length="1252" mass="134190">MGAPTTILVPIQLDALVVNTEVRQGQPFQRWQANYALVRHRLSPEPPPFAGIDTEIAVQPDREGVYLQWQLPAALTHGEGEHPDADVEFPVVPNRWLVVRTWNEDGTRARAAWLVESDYLDPEAGTSPYLDRDGQVTRIGRRIALDEGRWAEPGPPEGGLFLTAVGPGVATFSAYQPYNTNVFSIHDTLDELDPAQRHTVSYLVAGWYSTVSRDPAGVRDPSELTTLLEHFGWQIAGEETGIESGSTRMICHGTVLGLTWNRGGEMPDSPRPETVDVAVGHTSAHANGALLATADIEGAGGALSPAALLGALHLGVLEDEDEADGEFNAARRTLASWFEPAASGYEWRLEQIPAGPDEQSPAARRAARASAIAFLDRLNTDQAAYDSAAADLTAARRRLYDLWWAQGLPQFPEPLPDQPAPASPGAYQQALDERIADAEQDVRRREAAVADARALIPWGMTADEMDAAIAAYAGNNIPDFVLKRVPLPAAYGPNEPLVLLRGSKSDQMSLATAAEQLVCRRPADLVTGVYLDTERTRRVSYPTGTVPEPANLPADPPELAALLAEFAHLDPAGADELADATDLTAADRAALREAMADPHGRADGSVPQLGTTAWRQPWSPLFFQWEADYYPITFTAPGDAADPALANWAFDGDRYHWTGRGAVLDPLILRGRQCLTPTPAMGMAGAFHRVAQNLPAGLGATLHDLGDLAAQADLTAQTLDGHNDQLLGRSVNPAVAFVGAANSTDATADVRSVMTPGSRAVRDAVAEQTALRRPPEVSSLPGLDDKFPPSRFQVVRSGQLAFVRVSVVDRFGRAAPVVIPDPIGERQPGDGAFETIGNGTPASQFRPILAEDLRPDRDTENKPITVIDQDAERFVELKPRLPQAARTRLDPLTAADDIPVTEEHAGAALGGWLLANHLDRSILCYAADGTGLGAVARAVSTSGAAIAGWLSLPDSPCPDVEDLAAHHPHLHDFVVALIDRGPAALQALLGAVERTLTTIAPTGELPADTTVARLLARPLALVRARVRIDLDGPPLTDPAWKNLLDPAPSTLDTIRWPVRLGELDDLGDGLVGYVREREYHTWHSVLSPEDLATIGDGAGYLTPIEAGHGIALPALDPTAHDERSTARLTLLMDPFGTVNATTGILPTAALRLPAGAFETPLARIAAAFRFGPLLVRPLPAAEGADPAELDGVLALTRPPDQHGVWQWYQPAAEGTWHRFATRPATTAPVLPLPLPRLRTGWLQVHPAAEETP</sequence>
<dbReference type="EMBL" id="QZFV01000091">
    <property type="protein sequence ID" value="RJQ83879.1"/>
    <property type="molecule type" value="Genomic_DNA"/>
</dbReference>
<organism evidence="2 3">
    <name type="scientific">Amycolatopsis panacis</name>
    <dbReference type="NCBI Taxonomy" id="2340917"/>
    <lineage>
        <taxon>Bacteria</taxon>
        <taxon>Bacillati</taxon>
        <taxon>Actinomycetota</taxon>
        <taxon>Actinomycetes</taxon>
        <taxon>Pseudonocardiales</taxon>
        <taxon>Pseudonocardiaceae</taxon>
        <taxon>Amycolatopsis</taxon>
    </lineage>
</organism>
<keyword evidence="1" id="KW-0175">Coiled coil</keyword>
<name>A0A419I264_9PSEU</name>
<dbReference type="AlphaFoldDB" id="A0A419I264"/>
<dbReference type="Proteomes" id="UP000285112">
    <property type="component" value="Unassembled WGS sequence"/>
</dbReference>
<proteinExistence type="predicted"/>
<protein>
    <submittedName>
        <fullName evidence="2">Uncharacterized protein</fullName>
    </submittedName>
</protein>
<reference evidence="2 3" key="1">
    <citation type="submission" date="2018-09" db="EMBL/GenBank/DDBJ databases">
        <title>YIM PH 21725 draft genome.</title>
        <authorList>
            <person name="Miao C."/>
        </authorList>
    </citation>
    <scope>NUCLEOTIDE SEQUENCE [LARGE SCALE GENOMIC DNA]</scope>
    <source>
        <strain evidence="3">YIM PH21725</strain>
    </source>
</reference>